<feature type="domain" description="RSE1/DDB1/CPSF1 second beta-propeller" evidence="5">
    <location>
        <begin position="319"/>
        <end position="611"/>
    </location>
</feature>
<evidence type="ECO:0000259" key="4">
    <source>
        <dbReference type="Pfam" id="PF10433"/>
    </source>
</evidence>
<evidence type="ECO:0000259" key="3">
    <source>
        <dbReference type="Pfam" id="PF03178"/>
    </source>
</evidence>
<reference evidence="6" key="1">
    <citation type="submission" date="2021-06" db="EMBL/GenBank/DDBJ databases">
        <authorList>
            <person name="Kallberg Y."/>
            <person name="Tangrot J."/>
            <person name="Rosling A."/>
        </authorList>
    </citation>
    <scope>NUCLEOTIDE SEQUENCE</scope>
    <source>
        <strain evidence="6">CL551</strain>
    </source>
</reference>
<dbReference type="GO" id="GO:0003676">
    <property type="term" value="F:nucleic acid binding"/>
    <property type="evidence" value="ECO:0007669"/>
    <property type="project" value="InterPro"/>
</dbReference>
<comment type="caution">
    <text evidence="6">The sequence shown here is derived from an EMBL/GenBank/DDBJ whole genome shotgun (WGS) entry which is preliminary data.</text>
</comment>
<feature type="non-terminal residue" evidence="6">
    <location>
        <position position="1"/>
    </location>
</feature>
<feature type="domain" description="RSE1/DDB1/CPSF1 first beta-propeller" evidence="4">
    <location>
        <begin position="3"/>
        <end position="265"/>
    </location>
</feature>
<dbReference type="Pfam" id="PF10433">
    <property type="entry name" value="Beta-prop_RSE1_1st"/>
    <property type="match status" value="1"/>
</dbReference>
<sequence>RLDYFVISYDKKEHDLWTEARGNFRNDFLKNIADPEMGKITKIDPYSRVIGMYMYNGTLVSIKLDCGVNYRGTRPEKKPLRLHGFDTKPINIRLKHLLVRDMTFLYFRDIPILALLHEGGGGDVFVKAYPLYATDIGNEFWSLENLDETTRVIEAVPTGGFLLISSTKVSYYDENRKCRSVELPHESDNTVIAAIDEDGSRYLIGDSYGTLHLLVIPDKKPMYTYILGKISVPRSIVYLDHAYVFVGSHFGDSQFIKLRSEPNEQGLFLDVIDSITNLAPIHDFCVMKMERQEQSQVITCSGGIRDGSLRIIRNGVGITVQADVQMAGITGVWPLRPYYGAQYDDTLVVSFIGETRVLRMLENSKIQEVYEYTVGFDMNQETLATNNVIGNLLVQVTRTFVRLIDLTSKKITSEWNPPDDNKITVADINPTQVLIATNGIELIYFEFLDAELVEVSRKRLFFEVSCINIHPLDTIDKEKSTIAAIGLWNMKGLKILNLPSLTVLTDMALDSFSIARSILLETFENINYLLVTVGDGQLYHFTIDPTRGLLLERKRFTIGTQPVMLAPFITNGVKYVFAASDKPSIIFSANKKLLFSSVNTKVSTPIHICSFLFHHRPSADMTASLVIIHSEGLTIGCIDEIQKLHIRSIPLYEMPRRIQHQESTHTIGILTIRAILDEATNSEKHIPYFKVMDDQTFEFYDYYALQPYETVFSLSSVKFDSEDDAPEYYVVGTGYLSNQVDNNTDRGRLLIFIVEKTEMNLNIRLVYQKEMTGTVYSALPFDEKLLIGVNGKVAVYELKTLEDGGHELIRVCEYAGFTLAVQVVTRGHFVLVGDILRSIVVLAYKDKENGSGKTLEFVAQDPYNRWAEAIEAISDDEFICSESSFNSILALRRNVKTEDLLKKEKLELTGSYNLGDSINRFRHGSLAANNHETLPDVTSELLYVTSSGAIGVIASISPQKYSTLLKLVEAMDFVLGDYGDIKRQSWRCVLNSRNEIMNTNRFIDGDHIESLLEQKPEDIKKIANRCKMNIDDMMKLVEELTRIH</sequence>
<dbReference type="Pfam" id="PF23726">
    <property type="entry name" value="Beta-prop_RSE1_2nd"/>
    <property type="match status" value="1"/>
</dbReference>
<evidence type="ECO:0000256" key="2">
    <source>
        <dbReference type="ARBA" id="ARBA00023242"/>
    </source>
</evidence>
<evidence type="ECO:0000313" key="7">
    <source>
        <dbReference type="Proteomes" id="UP000789342"/>
    </source>
</evidence>
<protein>
    <submittedName>
        <fullName evidence="6">14785_t:CDS:1</fullName>
    </submittedName>
</protein>
<dbReference type="EMBL" id="CAJVPV010004673">
    <property type="protein sequence ID" value="CAG8577446.1"/>
    <property type="molecule type" value="Genomic_DNA"/>
</dbReference>
<dbReference type="GO" id="GO:0005634">
    <property type="term" value="C:nucleus"/>
    <property type="evidence" value="ECO:0007669"/>
    <property type="project" value="UniProtKB-SubCell"/>
</dbReference>
<dbReference type="InterPro" id="IPR015943">
    <property type="entry name" value="WD40/YVTN_repeat-like_dom_sf"/>
</dbReference>
<comment type="subcellular location">
    <subcellularLocation>
        <location evidence="1">Nucleus</location>
    </subcellularLocation>
</comment>
<dbReference type="InterPro" id="IPR036322">
    <property type="entry name" value="WD40_repeat_dom_sf"/>
</dbReference>
<evidence type="ECO:0000256" key="1">
    <source>
        <dbReference type="ARBA" id="ARBA00004123"/>
    </source>
</evidence>
<feature type="domain" description="RSE1/DDB1/CPSF1 C-terminal" evidence="3">
    <location>
        <begin position="689"/>
        <end position="1012"/>
    </location>
</feature>
<dbReference type="PANTHER" id="PTHR10644">
    <property type="entry name" value="DNA REPAIR/RNA PROCESSING CPSF FAMILY"/>
    <property type="match status" value="1"/>
</dbReference>
<dbReference type="SUPFAM" id="SSF50978">
    <property type="entry name" value="WD40 repeat-like"/>
    <property type="match status" value="1"/>
</dbReference>
<accession>A0A9N9BVH4</accession>
<dbReference type="InterPro" id="IPR058543">
    <property type="entry name" value="Beta-prop_RSE1/DDB1/CPSF1_2nd"/>
</dbReference>
<dbReference type="Proteomes" id="UP000789342">
    <property type="component" value="Unassembled WGS sequence"/>
</dbReference>
<dbReference type="InterPro" id="IPR004871">
    <property type="entry name" value="RSE1/DDB1/CPSF1_C"/>
</dbReference>
<dbReference type="InterPro" id="IPR018846">
    <property type="entry name" value="Beta-prop_RSE1/DDB1/CPSF1_1st"/>
</dbReference>
<dbReference type="Gene3D" id="2.130.10.10">
    <property type="entry name" value="YVTN repeat-like/Quinoprotein amine dehydrogenase"/>
    <property type="match status" value="3"/>
</dbReference>
<proteinExistence type="predicted"/>
<evidence type="ECO:0000259" key="5">
    <source>
        <dbReference type="Pfam" id="PF23726"/>
    </source>
</evidence>
<dbReference type="InterPro" id="IPR050358">
    <property type="entry name" value="RSE1/DDB1/CFT1"/>
</dbReference>
<dbReference type="OrthoDB" id="433457at2759"/>
<dbReference type="Pfam" id="PF03178">
    <property type="entry name" value="CPSF_A"/>
    <property type="match status" value="1"/>
</dbReference>
<dbReference type="Gene3D" id="1.10.150.910">
    <property type="match status" value="1"/>
</dbReference>
<keyword evidence="2" id="KW-0539">Nucleus</keyword>
<organism evidence="6 7">
    <name type="scientific">Acaulospora morrowiae</name>
    <dbReference type="NCBI Taxonomy" id="94023"/>
    <lineage>
        <taxon>Eukaryota</taxon>
        <taxon>Fungi</taxon>
        <taxon>Fungi incertae sedis</taxon>
        <taxon>Mucoromycota</taxon>
        <taxon>Glomeromycotina</taxon>
        <taxon>Glomeromycetes</taxon>
        <taxon>Diversisporales</taxon>
        <taxon>Acaulosporaceae</taxon>
        <taxon>Acaulospora</taxon>
    </lineage>
</organism>
<evidence type="ECO:0000313" key="6">
    <source>
        <dbReference type="EMBL" id="CAG8577446.1"/>
    </source>
</evidence>
<name>A0A9N9BVH4_9GLOM</name>
<keyword evidence="7" id="KW-1185">Reference proteome</keyword>
<gene>
    <name evidence="6" type="ORF">AMORRO_LOCUS6757</name>
</gene>
<dbReference type="AlphaFoldDB" id="A0A9N9BVH4"/>